<dbReference type="AlphaFoldDB" id="A0A507B917"/>
<feature type="region of interest" description="Disordered" evidence="1">
    <location>
        <begin position="17"/>
        <end position="97"/>
    </location>
</feature>
<dbReference type="EMBL" id="SKBQ01000020">
    <property type="protein sequence ID" value="TPX15646.1"/>
    <property type="molecule type" value="Genomic_DNA"/>
</dbReference>
<accession>A0A507B917</accession>
<dbReference type="RefSeq" id="XP_030997357.1">
    <property type="nucleotide sequence ID" value="XM_031138744.1"/>
</dbReference>
<evidence type="ECO:0000313" key="2">
    <source>
        <dbReference type="EMBL" id="TPX15646.1"/>
    </source>
</evidence>
<gene>
    <name evidence="2" type="ORF">E0L32_004344</name>
</gene>
<feature type="region of interest" description="Disordered" evidence="1">
    <location>
        <begin position="140"/>
        <end position="169"/>
    </location>
</feature>
<protein>
    <submittedName>
        <fullName evidence="2">Uncharacterized protein</fullName>
    </submittedName>
</protein>
<dbReference type="Proteomes" id="UP000319257">
    <property type="component" value="Unassembled WGS sequence"/>
</dbReference>
<dbReference type="GeneID" id="41971791"/>
<feature type="compositionally biased region" description="Basic residues" evidence="1">
    <location>
        <begin position="31"/>
        <end position="47"/>
    </location>
</feature>
<organism evidence="2 3">
    <name type="scientific">Thyridium curvatum</name>
    <dbReference type="NCBI Taxonomy" id="1093900"/>
    <lineage>
        <taxon>Eukaryota</taxon>
        <taxon>Fungi</taxon>
        <taxon>Dikarya</taxon>
        <taxon>Ascomycota</taxon>
        <taxon>Pezizomycotina</taxon>
        <taxon>Sordariomycetes</taxon>
        <taxon>Sordariomycetidae</taxon>
        <taxon>Thyridiales</taxon>
        <taxon>Thyridiaceae</taxon>
        <taxon>Thyridium</taxon>
    </lineage>
</organism>
<evidence type="ECO:0000256" key="1">
    <source>
        <dbReference type="SAM" id="MobiDB-lite"/>
    </source>
</evidence>
<dbReference type="InParanoid" id="A0A507B917"/>
<evidence type="ECO:0000313" key="3">
    <source>
        <dbReference type="Proteomes" id="UP000319257"/>
    </source>
</evidence>
<comment type="caution">
    <text evidence="2">The sequence shown here is derived from an EMBL/GenBank/DDBJ whole genome shotgun (WGS) entry which is preliminary data.</text>
</comment>
<name>A0A507B917_9PEZI</name>
<reference evidence="2 3" key="1">
    <citation type="submission" date="2019-06" db="EMBL/GenBank/DDBJ databases">
        <title>Draft genome sequence of the filamentous fungus Phialemoniopsis curvata isolated from diesel fuel.</title>
        <authorList>
            <person name="Varaljay V.A."/>
            <person name="Lyon W.J."/>
            <person name="Crouch A.L."/>
            <person name="Drake C.E."/>
            <person name="Hollomon J.M."/>
            <person name="Nadeau L.J."/>
            <person name="Nunn H.S."/>
            <person name="Stevenson B.S."/>
            <person name="Bojanowski C.L."/>
            <person name="Crookes-Goodson W.J."/>
        </authorList>
    </citation>
    <scope>NUCLEOTIDE SEQUENCE [LARGE SCALE GENOMIC DNA]</scope>
    <source>
        <strain evidence="2 3">D216</strain>
    </source>
</reference>
<keyword evidence="3" id="KW-1185">Reference proteome</keyword>
<proteinExistence type="predicted"/>
<sequence>MPSKNVGTMALWFMGATNADHVVYKTPSKQQRSRRPKRDRSNPKRRGPAPGPAQASEPEPQHVLPNTGQRETFGQVDMMPIHRGGYAGPHDAADHNINPGIQGATNETESRYEMPLARWLTQPMADEPYHTIGFVQVNQQANQQSAPFDPHATLGEDELQMDYSDRQQA</sequence>